<accession>A0A7X0TVE4</accession>
<protein>
    <submittedName>
        <fullName evidence="1">SAM-dependent methyltransferase</fullName>
    </submittedName>
</protein>
<dbReference type="EMBL" id="JACHMI010000001">
    <property type="protein sequence ID" value="MBB6545372.1"/>
    <property type="molecule type" value="Genomic_DNA"/>
</dbReference>
<proteinExistence type="predicted"/>
<dbReference type="InterPro" id="IPR029063">
    <property type="entry name" value="SAM-dependent_MTases_sf"/>
</dbReference>
<dbReference type="InterPro" id="IPR006764">
    <property type="entry name" value="SAM_dep_MeTrfase_SAV2177_type"/>
</dbReference>
<comment type="caution">
    <text evidence="1">The sequence shown here is derived from an EMBL/GenBank/DDBJ whole genome shotgun (WGS) entry which is preliminary data.</text>
</comment>
<dbReference type="Proteomes" id="UP000565579">
    <property type="component" value="Unassembled WGS sequence"/>
</dbReference>
<organism evidence="1 2">
    <name type="scientific">Nonomuraea rubra</name>
    <dbReference type="NCBI Taxonomy" id="46180"/>
    <lineage>
        <taxon>Bacteria</taxon>
        <taxon>Bacillati</taxon>
        <taxon>Actinomycetota</taxon>
        <taxon>Actinomycetes</taxon>
        <taxon>Streptosporangiales</taxon>
        <taxon>Streptosporangiaceae</taxon>
        <taxon>Nonomuraea</taxon>
    </lineage>
</organism>
<evidence type="ECO:0000313" key="1">
    <source>
        <dbReference type="EMBL" id="MBB6545372.1"/>
    </source>
</evidence>
<dbReference type="PIRSF" id="PIRSF017393">
    <property type="entry name" value="MTase_SAV2177"/>
    <property type="match status" value="1"/>
</dbReference>
<gene>
    <name evidence="1" type="ORF">HD593_000167</name>
</gene>
<keyword evidence="1" id="KW-0808">Transferase</keyword>
<dbReference type="AlphaFoldDB" id="A0A7X0TVE4"/>
<sequence length="262" mass="28197">MTDRPLDPDTGVPSPARIYDLWLGGHDHYEIDRIVSEQILAAVPDLPVLARANREFLGRAVRHLAGEAGVRQFLDIGTGIPTADNTHQVARSVAPDSRVVYVDNDPTVLAHARELLRAAPAGSTVFVDGDLRDPGKILASAAELLDLGRPIGLMLLGVIDFVPGTGAARTIIGELMSAMAPGSHLVLSHGLVGKQLEEGVRHWNESGGSPMTLRTLEEVTSFFDGLELLEPGVVPLPRWRPTPETLYGDREAVYYAGVGRKP</sequence>
<dbReference type="GO" id="GO:0032259">
    <property type="term" value="P:methylation"/>
    <property type="evidence" value="ECO:0007669"/>
    <property type="project" value="UniProtKB-KW"/>
</dbReference>
<dbReference type="SUPFAM" id="SSF53335">
    <property type="entry name" value="S-adenosyl-L-methionine-dependent methyltransferases"/>
    <property type="match status" value="1"/>
</dbReference>
<evidence type="ECO:0000313" key="2">
    <source>
        <dbReference type="Proteomes" id="UP000565579"/>
    </source>
</evidence>
<name>A0A7X0TVE4_9ACTN</name>
<dbReference type="Pfam" id="PF04672">
    <property type="entry name" value="Methyltransf_19"/>
    <property type="match status" value="1"/>
</dbReference>
<keyword evidence="2" id="KW-1185">Reference proteome</keyword>
<dbReference type="GO" id="GO:0008168">
    <property type="term" value="F:methyltransferase activity"/>
    <property type="evidence" value="ECO:0007669"/>
    <property type="project" value="UniProtKB-KW"/>
</dbReference>
<keyword evidence="1" id="KW-0489">Methyltransferase</keyword>
<dbReference type="RefSeq" id="WP_185100229.1">
    <property type="nucleotide sequence ID" value="NZ_JACHMI010000001.1"/>
</dbReference>
<reference evidence="1 2" key="1">
    <citation type="submission" date="2020-08" db="EMBL/GenBank/DDBJ databases">
        <title>Sequencing the genomes of 1000 actinobacteria strains.</title>
        <authorList>
            <person name="Klenk H.-P."/>
        </authorList>
    </citation>
    <scope>NUCLEOTIDE SEQUENCE [LARGE SCALE GENOMIC DNA]</scope>
    <source>
        <strain evidence="1 2">DSM 43768</strain>
    </source>
</reference>
<dbReference type="Gene3D" id="3.40.50.150">
    <property type="entry name" value="Vaccinia Virus protein VP39"/>
    <property type="match status" value="1"/>
</dbReference>